<evidence type="ECO:0000256" key="1">
    <source>
        <dbReference type="SAM" id="Phobius"/>
    </source>
</evidence>
<keyword evidence="3" id="KW-1185">Reference proteome</keyword>
<dbReference type="Proteomes" id="UP001501257">
    <property type="component" value="Unassembled WGS sequence"/>
</dbReference>
<feature type="transmembrane region" description="Helical" evidence="1">
    <location>
        <begin position="63"/>
        <end position="85"/>
    </location>
</feature>
<feature type="transmembrane region" description="Helical" evidence="1">
    <location>
        <begin position="7"/>
        <end position="25"/>
    </location>
</feature>
<protein>
    <submittedName>
        <fullName evidence="2">Uncharacterized protein</fullName>
    </submittedName>
</protein>
<feature type="transmembrane region" description="Helical" evidence="1">
    <location>
        <begin position="97"/>
        <end position="121"/>
    </location>
</feature>
<comment type="caution">
    <text evidence="2">The sequence shown here is derived from an EMBL/GenBank/DDBJ whole genome shotgun (WGS) entry which is preliminary data.</text>
</comment>
<reference evidence="3" key="1">
    <citation type="journal article" date="2019" name="Int. J. Syst. Evol. Microbiol.">
        <title>The Global Catalogue of Microorganisms (GCM) 10K type strain sequencing project: providing services to taxonomists for standard genome sequencing and annotation.</title>
        <authorList>
            <consortium name="The Broad Institute Genomics Platform"/>
            <consortium name="The Broad Institute Genome Sequencing Center for Infectious Disease"/>
            <person name="Wu L."/>
            <person name="Ma J."/>
        </authorList>
    </citation>
    <scope>NUCLEOTIDE SEQUENCE [LARGE SCALE GENOMIC DNA]</scope>
    <source>
        <strain evidence="3">JCM 18952</strain>
    </source>
</reference>
<dbReference type="RefSeq" id="WP_210102323.1">
    <property type="nucleotide sequence ID" value="NZ_BAABLK010000029.1"/>
</dbReference>
<name>A0ABP9TRI8_9MICC</name>
<feature type="transmembrane region" description="Helical" evidence="1">
    <location>
        <begin position="31"/>
        <end position="51"/>
    </location>
</feature>
<accession>A0ABP9TRI8</accession>
<keyword evidence="1" id="KW-0812">Transmembrane</keyword>
<evidence type="ECO:0000313" key="3">
    <source>
        <dbReference type="Proteomes" id="UP001501257"/>
    </source>
</evidence>
<evidence type="ECO:0000313" key="2">
    <source>
        <dbReference type="EMBL" id="GAA5227590.1"/>
    </source>
</evidence>
<keyword evidence="1" id="KW-0472">Membrane</keyword>
<keyword evidence="1" id="KW-1133">Transmembrane helix</keyword>
<sequence>MGYPLQIAAMLALTFGFWLFNTGGTNPDLTWGQFMTSLAFIAATSISLFLVGLRKVRLPRASYWWLTGVVSLFGAILLVGIYASYTSGAEGADIGGILLMLFGAFGLAVAELIALLWSVGVDVAGRIKSLRGVAA</sequence>
<organism evidence="2 3">
    <name type="scientific">Paeniglutamicibacter antarcticus</name>
    <dbReference type="NCBI Taxonomy" id="494023"/>
    <lineage>
        <taxon>Bacteria</taxon>
        <taxon>Bacillati</taxon>
        <taxon>Actinomycetota</taxon>
        <taxon>Actinomycetes</taxon>
        <taxon>Micrococcales</taxon>
        <taxon>Micrococcaceae</taxon>
        <taxon>Paeniglutamicibacter</taxon>
    </lineage>
</organism>
<dbReference type="EMBL" id="BAABLK010000029">
    <property type="protein sequence ID" value="GAA5227590.1"/>
    <property type="molecule type" value="Genomic_DNA"/>
</dbReference>
<proteinExistence type="predicted"/>
<gene>
    <name evidence="2" type="ORF">GCM10025778_21230</name>
</gene>